<reference evidence="2 3" key="1">
    <citation type="submission" date="2020-02" db="EMBL/GenBank/DDBJ databases">
        <authorList>
            <person name="Ma Q."/>
            <person name="Huang Y."/>
            <person name="Song X."/>
            <person name="Pei D."/>
        </authorList>
    </citation>
    <scope>NUCLEOTIDE SEQUENCE [LARGE SCALE GENOMIC DNA]</scope>
    <source>
        <strain evidence="2">Sxm20200214</strain>
        <tissue evidence="2">Leaf</tissue>
    </source>
</reference>
<name>A0A8X7UNG7_BRACI</name>
<feature type="region of interest" description="Disordered" evidence="1">
    <location>
        <begin position="122"/>
        <end position="157"/>
    </location>
</feature>
<gene>
    <name evidence="2" type="ORF">Bca52824_055246</name>
</gene>
<dbReference type="EMBL" id="JAAMPC010000011">
    <property type="protein sequence ID" value="KAG2284026.1"/>
    <property type="molecule type" value="Genomic_DNA"/>
</dbReference>
<evidence type="ECO:0000313" key="3">
    <source>
        <dbReference type="Proteomes" id="UP000886595"/>
    </source>
</evidence>
<protein>
    <submittedName>
        <fullName evidence="2">Uncharacterized protein</fullName>
    </submittedName>
</protein>
<evidence type="ECO:0000256" key="1">
    <source>
        <dbReference type="SAM" id="MobiDB-lite"/>
    </source>
</evidence>
<dbReference type="AlphaFoldDB" id="A0A8X7UNG7"/>
<comment type="caution">
    <text evidence="2">The sequence shown here is derived from an EMBL/GenBank/DDBJ whole genome shotgun (WGS) entry which is preliminary data.</text>
</comment>
<accession>A0A8X7UNG7</accession>
<sequence length="179" mass="21016">MMDVIVVCGQWLFEKDKWMFHVDNRRGSKVIPVNDDTNLEDMINMVYEDYGLDRGHVNLELSYMLSRKSLMKLTHDTPPVKIGNFRQFQGFIRLRKSDQVRLCVEVSLRSNKKTMKTQTLMENQSDYNHDEDTDTDGERFDYCDDSDGATSDDEDFRGYGLTPKLDIEMKKEYKPKIGF</sequence>
<organism evidence="2 3">
    <name type="scientific">Brassica carinata</name>
    <name type="common">Ethiopian mustard</name>
    <name type="synonym">Abyssinian cabbage</name>
    <dbReference type="NCBI Taxonomy" id="52824"/>
    <lineage>
        <taxon>Eukaryota</taxon>
        <taxon>Viridiplantae</taxon>
        <taxon>Streptophyta</taxon>
        <taxon>Embryophyta</taxon>
        <taxon>Tracheophyta</taxon>
        <taxon>Spermatophyta</taxon>
        <taxon>Magnoliopsida</taxon>
        <taxon>eudicotyledons</taxon>
        <taxon>Gunneridae</taxon>
        <taxon>Pentapetalae</taxon>
        <taxon>rosids</taxon>
        <taxon>malvids</taxon>
        <taxon>Brassicales</taxon>
        <taxon>Brassicaceae</taxon>
        <taxon>Brassiceae</taxon>
        <taxon>Brassica</taxon>
    </lineage>
</organism>
<proteinExistence type="predicted"/>
<evidence type="ECO:0000313" key="2">
    <source>
        <dbReference type="EMBL" id="KAG2284026.1"/>
    </source>
</evidence>
<dbReference type="OrthoDB" id="1098875at2759"/>
<keyword evidence="3" id="KW-1185">Reference proteome</keyword>
<dbReference type="Proteomes" id="UP000886595">
    <property type="component" value="Unassembled WGS sequence"/>
</dbReference>
<feature type="compositionally biased region" description="Acidic residues" evidence="1">
    <location>
        <begin position="143"/>
        <end position="155"/>
    </location>
</feature>